<dbReference type="PROSITE" id="PS50893">
    <property type="entry name" value="ABC_TRANSPORTER_2"/>
    <property type="match status" value="1"/>
</dbReference>
<evidence type="ECO:0000256" key="2">
    <source>
        <dbReference type="ARBA" id="ARBA00022741"/>
    </source>
</evidence>
<organism evidence="6 7">
    <name type="scientific">Natronogracilivirga saccharolytica</name>
    <dbReference type="NCBI Taxonomy" id="2812953"/>
    <lineage>
        <taxon>Bacteria</taxon>
        <taxon>Pseudomonadati</taxon>
        <taxon>Balneolota</taxon>
        <taxon>Balneolia</taxon>
        <taxon>Balneolales</taxon>
        <taxon>Cyclonatronaceae</taxon>
        <taxon>Natronogracilivirga</taxon>
    </lineage>
</organism>
<dbReference type="InterPro" id="IPR015854">
    <property type="entry name" value="ABC_transpr_LolD-like"/>
</dbReference>
<evidence type="ECO:0000259" key="5">
    <source>
        <dbReference type="PROSITE" id="PS50893"/>
    </source>
</evidence>
<dbReference type="InterPro" id="IPR017911">
    <property type="entry name" value="MacB-like_ATP-bd"/>
</dbReference>
<dbReference type="PANTHER" id="PTHR24220:SF86">
    <property type="entry name" value="ABC TRANSPORTER ABCH.1"/>
    <property type="match status" value="1"/>
</dbReference>
<dbReference type="PROSITE" id="PS00211">
    <property type="entry name" value="ABC_TRANSPORTER_1"/>
    <property type="match status" value="1"/>
</dbReference>
<comment type="caution">
    <text evidence="6">The sequence shown here is derived from an EMBL/GenBank/DDBJ whole genome shotgun (WGS) entry which is preliminary data.</text>
</comment>
<dbReference type="InterPro" id="IPR017871">
    <property type="entry name" value="ABC_transporter-like_CS"/>
</dbReference>
<dbReference type="GO" id="GO:0005886">
    <property type="term" value="C:plasma membrane"/>
    <property type="evidence" value="ECO:0007669"/>
    <property type="project" value="TreeGrafter"/>
</dbReference>
<dbReference type="SUPFAM" id="SSF52540">
    <property type="entry name" value="P-loop containing nucleoside triphosphate hydrolases"/>
    <property type="match status" value="1"/>
</dbReference>
<dbReference type="GO" id="GO:0022857">
    <property type="term" value="F:transmembrane transporter activity"/>
    <property type="evidence" value="ECO:0007669"/>
    <property type="project" value="TreeGrafter"/>
</dbReference>
<dbReference type="EMBL" id="JAFIDN010000001">
    <property type="protein sequence ID" value="MBP3191217.1"/>
    <property type="molecule type" value="Genomic_DNA"/>
</dbReference>
<proteinExistence type="inferred from homology"/>
<keyword evidence="1" id="KW-0813">Transport</keyword>
<dbReference type="SMART" id="SM00382">
    <property type="entry name" value="AAA"/>
    <property type="match status" value="1"/>
</dbReference>
<gene>
    <name evidence="6" type="ORF">NATSA_00930</name>
</gene>
<evidence type="ECO:0000313" key="6">
    <source>
        <dbReference type="EMBL" id="MBP3191217.1"/>
    </source>
</evidence>
<evidence type="ECO:0000313" key="7">
    <source>
        <dbReference type="Proteomes" id="UP000673975"/>
    </source>
</evidence>
<accession>A0A8J7RQM5</accession>
<evidence type="ECO:0000256" key="1">
    <source>
        <dbReference type="ARBA" id="ARBA00022448"/>
    </source>
</evidence>
<dbReference type="InterPro" id="IPR003593">
    <property type="entry name" value="AAA+_ATPase"/>
</dbReference>
<dbReference type="Gene3D" id="3.40.50.300">
    <property type="entry name" value="P-loop containing nucleotide triphosphate hydrolases"/>
    <property type="match status" value="1"/>
</dbReference>
<dbReference type="InterPro" id="IPR027417">
    <property type="entry name" value="P-loop_NTPase"/>
</dbReference>
<protein>
    <submittedName>
        <fullName evidence="6">ABC transporter ATP-binding protein</fullName>
    </submittedName>
</protein>
<dbReference type="CDD" id="cd03255">
    <property type="entry name" value="ABC_MJ0796_LolCDE_FtsE"/>
    <property type="match status" value="1"/>
</dbReference>
<feature type="domain" description="ABC transporter" evidence="5">
    <location>
        <begin position="2"/>
        <end position="236"/>
    </location>
</feature>
<evidence type="ECO:0000256" key="3">
    <source>
        <dbReference type="ARBA" id="ARBA00022840"/>
    </source>
</evidence>
<keyword evidence="7" id="KW-1185">Reference proteome</keyword>
<dbReference type="GO" id="GO:0005524">
    <property type="term" value="F:ATP binding"/>
    <property type="evidence" value="ECO:0007669"/>
    <property type="project" value="UniProtKB-KW"/>
</dbReference>
<comment type="similarity">
    <text evidence="4">Belongs to the ABC transporter superfamily. Macrolide exporter (TC 3.A.1.122) family.</text>
</comment>
<dbReference type="GO" id="GO:0016887">
    <property type="term" value="F:ATP hydrolysis activity"/>
    <property type="evidence" value="ECO:0007669"/>
    <property type="project" value="InterPro"/>
</dbReference>
<dbReference type="FunFam" id="3.40.50.300:FF:000032">
    <property type="entry name" value="Export ABC transporter ATP-binding protein"/>
    <property type="match status" value="1"/>
</dbReference>
<reference evidence="6" key="1">
    <citation type="submission" date="2021-02" db="EMBL/GenBank/DDBJ databases">
        <title>Natronogracilivirga saccharolytica gen. nov. sp. nov. a new anaerobic, haloalkiliphilic carbohydrate-fermenting bacterium from soda lake and proposing of Cyclonatronumiaceae fam. nov. in the phylum Balneolaeota.</title>
        <authorList>
            <person name="Zhilina T.N."/>
            <person name="Sorokin D.Y."/>
            <person name="Zavarzina D.G."/>
            <person name="Toshchakov S.V."/>
            <person name="Kublanov I.V."/>
        </authorList>
    </citation>
    <scope>NUCLEOTIDE SEQUENCE</scope>
    <source>
        <strain evidence="6">Z-1702</strain>
    </source>
</reference>
<dbReference type="AlphaFoldDB" id="A0A8J7RQM5"/>
<keyword evidence="3 6" id="KW-0067">ATP-binding</keyword>
<dbReference type="InterPro" id="IPR003439">
    <property type="entry name" value="ABC_transporter-like_ATP-bd"/>
</dbReference>
<name>A0A8J7RQM5_9BACT</name>
<dbReference type="PANTHER" id="PTHR24220">
    <property type="entry name" value="IMPORT ATP-BINDING PROTEIN"/>
    <property type="match status" value="1"/>
</dbReference>
<dbReference type="Proteomes" id="UP000673975">
    <property type="component" value="Unassembled WGS sequence"/>
</dbReference>
<dbReference type="Pfam" id="PF00005">
    <property type="entry name" value="ABC_tran"/>
    <property type="match status" value="1"/>
</dbReference>
<sequence length="238" mass="26409">MITIRDLKKEYVMGMQKVYALRGVDFDIHRNEYVSIMGPSGSGKSTLMNIVGCLDTPTHGTYHLNGQDVSNLTDNDLADVRNREIGFVFQTFNLLPRSDCLGNVELPLIYAGIKSSERKKRALDVLDRVGLSDRVDHKPNELSGGQRQRVAIARALVNNPSILLADEPTGNLDSKTGEEIMRLFEELHSAGHTIIVVTHELDVAKHSRRIINLFDGKIESDTQVDNPALANDMQSVVS</sequence>
<dbReference type="GO" id="GO:0098796">
    <property type="term" value="C:membrane protein complex"/>
    <property type="evidence" value="ECO:0007669"/>
    <property type="project" value="UniProtKB-ARBA"/>
</dbReference>
<keyword evidence="2" id="KW-0547">Nucleotide-binding</keyword>
<evidence type="ECO:0000256" key="4">
    <source>
        <dbReference type="ARBA" id="ARBA00038388"/>
    </source>
</evidence>